<reference evidence="3" key="1">
    <citation type="submission" date="2015-07" db="EMBL/GenBank/DDBJ databases">
        <title>Draft genome sequence of the purine-degrading Gottschalkia purinilyticum DSM 1384 (formerly Clostridium purinilyticum).</title>
        <authorList>
            <person name="Poehlein A."/>
            <person name="Schiel-Bengelsdorf B."/>
            <person name="Bengelsdorf F.R."/>
            <person name="Daniel R."/>
            <person name="Duerre P."/>
        </authorList>
    </citation>
    <scope>NUCLEOTIDE SEQUENCE [LARGE SCALE GENOMIC DNA]</scope>
    <source>
        <strain evidence="3">DSM 1384</strain>
    </source>
</reference>
<dbReference type="STRING" id="1503.CLPU_1c00520"/>
<accession>A0A0L0WEI0</accession>
<dbReference type="AlphaFoldDB" id="A0A0L0WEI0"/>
<proteinExistence type="predicted"/>
<keyword evidence="1" id="KW-0812">Transmembrane</keyword>
<protein>
    <recommendedName>
        <fullName evidence="4">YtxH-like protein</fullName>
    </recommendedName>
</protein>
<name>A0A0L0WEI0_GOTPU</name>
<evidence type="ECO:0000313" key="3">
    <source>
        <dbReference type="Proteomes" id="UP000037267"/>
    </source>
</evidence>
<organism evidence="2 3">
    <name type="scientific">Gottschalkia purinilytica</name>
    <name type="common">Clostridium purinilyticum</name>
    <dbReference type="NCBI Taxonomy" id="1503"/>
    <lineage>
        <taxon>Bacteria</taxon>
        <taxon>Bacillati</taxon>
        <taxon>Bacillota</taxon>
        <taxon>Tissierellia</taxon>
        <taxon>Tissierellales</taxon>
        <taxon>Gottschalkiaceae</taxon>
        <taxon>Gottschalkia</taxon>
    </lineage>
</organism>
<gene>
    <name evidence="2" type="ORF">CLPU_1c00520</name>
</gene>
<keyword evidence="3" id="KW-1185">Reference proteome</keyword>
<evidence type="ECO:0000313" key="2">
    <source>
        <dbReference type="EMBL" id="KNF09887.1"/>
    </source>
</evidence>
<dbReference type="EMBL" id="LGSS01000001">
    <property type="protein sequence ID" value="KNF09887.1"/>
    <property type="molecule type" value="Genomic_DNA"/>
</dbReference>
<evidence type="ECO:0008006" key="4">
    <source>
        <dbReference type="Google" id="ProtNLM"/>
    </source>
</evidence>
<comment type="caution">
    <text evidence="2">The sequence shown here is derived from an EMBL/GenBank/DDBJ whole genome shotgun (WGS) entry which is preliminary data.</text>
</comment>
<dbReference type="Proteomes" id="UP000037267">
    <property type="component" value="Unassembled WGS sequence"/>
</dbReference>
<feature type="transmembrane region" description="Helical" evidence="1">
    <location>
        <begin position="6"/>
        <end position="24"/>
    </location>
</feature>
<sequence length="53" mass="5749">MNGRFLSGIITGSIIGATAGMVAVSRMSPRQRKKAMKASKKMMYNVLDNIGIF</sequence>
<keyword evidence="1" id="KW-1133">Transmembrane helix</keyword>
<dbReference type="RefSeq" id="WP_097677513.1">
    <property type="nucleotide sequence ID" value="NZ_LGSS01000001.1"/>
</dbReference>
<evidence type="ECO:0000256" key="1">
    <source>
        <dbReference type="SAM" id="Phobius"/>
    </source>
</evidence>
<keyword evidence="1" id="KW-0472">Membrane</keyword>